<proteinExistence type="inferred from homology"/>
<comment type="similarity">
    <text evidence="2">Belongs to the NXF family.</text>
</comment>
<dbReference type="PROSITE" id="PS50177">
    <property type="entry name" value="NTF2_DOMAIN"/>
    <property type="match status" value="1"/>
</dbReference>
<evidence type="ECO:0000256" key="5">
    <source>
        <dbReference type="ARBA" id="ARBA00023242"/>
    </source>
</evidence>
<evidence type="ECO:0000256" key="1">
    <source>
        <dbReference type="ARBA" id="ARBA00004123"/>
    </source>
</evidence>
<dbReference type="AlphaFoldDB" id="A0A0K0E4Q4"/>
<dbReference type="GO" id="GO:0016973">
    <property type="term" value="P:poly(A)+ mRNA export from nucleus"/>
    <property type="evidence" value="ECO:0007669"/>
    <property type="project" value="TreeGrafter"/>
</dbReference>
<keyword evidence="5" id="KW-0539">Nucleus</keyword>
<dbReference type="InterPro" id="IPR002075">
    <property type="entry name" value="NTF2_dom"/>
</dbReference>
<dbReference type="InterPro" id="IPR032710">
    <property type="entry name" value="NTF2-like_dom_sf"/>
</dbReference>
<protein>
    <submittedName>
        <fullName evidence="8 9">NTF2 domain-containing protein</fullName>
    </submittedName>
</protein>
<keyword evidence="3" id="KW-0813">Transport</keyword>
<dbReference type="GO" id="GO:0003723">
    <property type="term" value="F:RNA binding"/>
    <property type="evidence" value="ECO:0007669"/>
    <property type="project" value="TreeGrafter"/>
</dbReference>
<name>A0A0K0E4Q4_STRER</name>
<dbReference type="WBParaSite" id="SSTP_0000447400.1">
    <property type="protein sequence ID" value="SSTP_0000447400.1"/>
    <property type="gene ID" value="SSTP_0000447400"/>
</dbReference>
<dbReference type="PANTHER" id="PTHR10662">
    <property type="entry name" value="NUCLEAR RNA EXPORT FACTOR"/>
    <property type="match status" value="1"/>
</dbReference>
<evidence type="ECO:0000313" key="9">
    <source>
        <dbReference type="WBParaSite" id="TCONS_00000254.p1"/>
    </source>
</evidence>
<dbReference type="Pfam" id="PF22602">
    <property type="entry name" value="NXF_NTF2"/>
    <property type="match status" value="1"/>
</dbReference>
<sequence>MAKRIDVKNQSKSNFSRFDADIVSAYVEEDNNNSTSLEQNKHRLKNKYSHSLGKTYSENKLKWESFVKGGSISTKQKMFLVVVKGCDQCRTDEIITVLQGYTPPFVPYLPGKTTNGDVKFYINDTNISTNLKQLTRRVKNPMTKRNIIIIVTEATCPWNKLPTDHKKAIELACKSRLSNDKKTLDLSNFTSDSYFQKENISISLQRAEVMNVVVDFVYKECPEATSLSLKNTELKQLDSVASLTYAMPLIKNLDISCNMINDFSELARIRIWKLEKLFLNGSDGGDVSKTFPYYSRVIQGYFPYLTTLDGTSLLSNDENFFVKDENNIKIQPGFSSSPLVEEALKNFITQYFNLFDGPDGLTTRKQLEKVYDENATFSLICDIINDGNNERAKENKKKLYGPPYSIYKNISNDILFKRRIGFSNEDSCKKSNLEVIETLCKLPLTKHDKESFVIDCFLTTDKVVSFTIQGIFNDGKGCFNSPKLANNLKYFTRSFVCLPKGRADLSIISDVLSIYPINIECIIRYEEYCMKLKKQQFSTDISTKINDLSTCLENTTTSPTDIDNLEFLNEIA</sequence>
<dbReference type="GO" id="GO:0005634">
    <property type="term" value="C:nucleus"/>
    <property type="evidence" value="ECO:0007669"/>
    <property type="project" value="UniProtKB-SubCell"/>
</dbReference>
<dbReference type="Gene3D" id="3.30.70.330">
    <property type="match status" value="1"/>
</dbReference>
<dbReference type="Pfam" id="PF24048">
    <property type="entry name" value="LRR_NXF1-5"/>
    <property type="match status" value="1"/>
</dbReference>
<evidence type="ECO:0000256" key="3">
    <source>
        <dbReference type="ARBA" id="ARBA00022448"/>
    </source>
</evidence>
<dbReference type="InterPro" id="IPR030217">
    <property type="entry name" value="NXF_fam"/>
</dbReference>
<evidence type="ECO:0000256" key="2">
    <source>
        <dbReference type="ARBA" id="ARBA00009285"/>
    </source>
</evidence>
<comment type="subcellular location">
    <subcellularLocation>
        <location evidence="1">Nucleus</location>
    </subcellularLocation>
</comment>
<feature type="domain" description="NTF2" evidence="6">
    <location>
        <begin position="343"/>
        <end position="514"/>
    </location>
</feature>
<accession>A0A0K0E4Q4</accession>
<dbReference type="WBParaSite" id="TCONS_00000254.p1">
    <property type="protein sequence ID" value="TCONS_00000254.p1"/>
    <property type="gene ID" value="XLOC_000271"/>
</dbReference>
<organism evidence="8">
    <name type="scientific">Strongyloides stercoralis</name>
    <name type="common">Threadworm</name>
    <dbReference type="NCBI Taxonomy" id="6248"/>
    <lineage>
        <taxon>Eukaryota</taxon>
        <taxon>Metazoa</taxon>
        <taxon>Ecdysozoa</taxon>
        <taxon>Nematoda</taxon>
        <taxon>Chromadorea</taxon>
        <taxon>Rhabditida</taxon>
        <taxon>Tylenchina</taxon>
        <taxon>Panagrolaimomorpha</taxon>
        <taxon>Strongyloidoidea</taxon>
        <taxon>Strongyloididae</taxon>
        <taxon>Strongyloides</taxon>
    </lineage>
</organism>
<dbReference type="PANTHER" id="PTHR10662:SF22">
    <property type="entry name" value="NUCLEAR RNA EXPORT FACTOR 1"/>
    <property type="match status" value="1"/>
</dbReference>
<evidence type="ECO:0000313" key="7">
    <source>
        <dbReference type="Proteomes" id="UP000035681"/>
    </source>
</evidence>
<dbReference type="InterPro" id="IPR018222">
    <property type="entry name" value="Nuclear_transport_factor_2_euk"/>
</dbReference>
<dbReference type="InterPro" id="IPR057125">
    <property type="entry name" value="NXF1/2/3/5-like_LRR"/>
</dbReference>
<dbReference type="Gene3D" id="3.80.10.10">
    <property type="entry name" value="Ribonuclease Inhibitor"/>
    <property type="match status" value="1"/>
</dbReference>
<dbReference type="Gene3D" id="3.10.450.50">
    <property type="match status" value="1"/>
</dbReference>
<dbReference type="InterPro" id="IPR012677">
    <property type="entry name" value="Nucleotide-bd_a/b_plait_sf"/>
</dbReference>
<dbReference type="Proteomes" id="UP000035681">
    <property type="component" value="Unplaced"/>
</dbReference>
<dbReference type="InterPro" id="IPR032675">
    <property type="entry name" value="LRR_dom_sf"/>
</dbReference>
<keyword evidence="7" id="KW-1185">Reference proteome</keyword>
<evidence type="ECO:0000259" key="6">
    <source>
        <dbReference type="PROSITE" id="PS50177"/>
    </source>
</evidence>
<evidence type="ECO:0000313" key="8">
    <source>
        <dbReference type="WBParaSite" id="SSTP_0000447400.1"/>
    </source>
</evidence>
<dbReference type="SUPFAM" id="SSF52058">
    <property type="entry name" value="L domain-like"/>
    <property type="match status" value="1"/>
</dbReference>
<reference evidence="8" key="1">
    <citation type="submission" date="2015-08" db="UniProtKB">
        <authorList>
            <consortium name="WormBaseParasite"/>
        </authorList>
    </citation>
    <scope>IDENTIFICATION</scope>
</reference>
<dbReference type="SUPFAM" id="SSF54427">
    <property type="entry name" value="NTF2-like"/>
    <property type="match status" value="1"/>
</dbReference>
<keyword evidence="4" id="KW-0509">mRNA transport</keyword>
<evidence type="ECO:0000256" key="4">
    <source>
        <dbReference type="ARBA" id="ARBA00022816"/>
    </source>
</evidence>
<dbReference type="STRING" id="6248.A0A0K0E4Q4"/>